<feature type="transmembrane region" description="Helical" evidence="6">
    <location>
        <begin position="1319"/>
        <end position="1341"/>
    </location>
</feature>
<dbReference type="OrthoDB" id="10069766at2759"/>
<evidence type="ECO:0000256" key="1">
    <source>
        <dbReference type="ARBA" id="ARBA00004141"/>
    </source>
</evidence>
<evidence type="ECO:0000256" key="3">
    <source>
        <dbReference type="ARBA" id="ARBA00022989"/>
    </source>
</evidence>
<feature type="transmembrane region" description="Helical" evidence="6">
    <location>
        <begin position="901"/>
        <end position="925"/>
    </location>
</feature>
<dbReference type="PANTHER" id="PTHR46141">
    <property type="entry name" value="SODIUM LEAK CHANNEL NON-SELECTIVE PROTEIN"/>
    <property type="match status" value="1"/>
</dbReference>
<feature type="domain" description="Ion transport" evidence="7">
    <location>
        <begin position="379"/>
        <end position="589"/>
    </location>
</feature>
<dbReference type="EMBL" id="CAJFCJ010000006">
    <property type="protein sequence ID" value="CAD5115470.1"/>
    <property type="molecule type" value="Genomic_DNA"/>
</dbReference>
<dbReference type="InterPro" id="IPR028823">
    <property type="entry name" value="NALCN"/>
</dbReference>
<evidence type="ECO:0000256" key="4">
    <source>
        <dbReference type="ARBA" id="ARBA00023136"/>
    </source>
</evidence>
<dbReference type="PANTHER" id="PTHR46141:SF1">
    <property type="entry name" value="SODIUM LEAK CHANNEL NALCN"/>
    <property type="match status" value="1"/>
</dbReference>
<evidence type="ECO:0000256" key="6">
    <source>
        <dbReference type="SAM" id="Phobius"/>
    </source>
</evidence>
<dbReference type="Proteomes" id="UP000549394">
    <property type="component" value="Unassembled WGS sequence"/>
</dbReference>
<evidence type="ECO:0000313" key="9">
    <source>
        <dbReference type="Proteomes" id="UP000549394"/>
    </source>
</evidence>
<feature type="domain" description="Ion transport" evidence="7">
    <location>
        <begin position="36"/>
        <end position="327"/>
    </location>
</feature>
<dbReference type="GO" id="GO:0005261">
    <property type="term" value="F:monoatomic cation channel activity"/>
    <property type="evidence" value="ECO:0007669"/>
    <property type="project" value="InterPro"/>
</dbReference>
<feature type="transmembrane region" description="Helical" evidence="6">
    <location>
        <begin position="62"/>
        <end position="86"/>
    </location>
</feature>
<organism evidence="8 9">
    <name type="scientific">Dimorphilus gyrociliatus</name>
    <dbReference type="NCBI Taxonomy" id="2664684"/>
    <lineage>
        <taxon>Eukaryota</taxon>
        <taxon>Metazoa</taxon>
        <taxon>Spiralia</taxon>
        <taxon>Lophotrochozoa</taxon>
        <taxon>Annelida</taxon>
        <taxon>Polychaeta</taxon>
        <taxon>Polychaeta incertae sedis</taxon>
        <taxon>Dinophilidae</taxon>
        <taxon>Dimorphilus</taxon>
    </lineage>
</organism>
<keyword evidence="2 6" id="KW-0812">Transmembrane</keyword>
<evidence type="ECO:0000259" key="7">
    <source>
        <dbReference type="Pfam" id="PF00520"/>
    </source>
</evidence>
<feature type="transmembrane region" description="Helical" evidence="6">
    <location>
        <begin position="450"/>
        <end position="470"/>
    </location>
</feature>
<feature type="transmembrane region" description="Helical" evidence="6">
    <location>
        <begin position="506"/>
        <end position="528"/>
    </location>
</feature>
<feature type="transmembrane region" description="Helical" evidence="6">
    <location>
        <begin position="107"/>
        <end position="126"/>
    </location>
</feature>
<feature type="domain" description="Ion transport" evidence="7">
    <location>
        <begin position="1189"/>
        <end position="1439"/>
    </location>
</feature>
<feature type="region of interest" description="Disordered" evidence="5">
    <location>
        <begin position="1586"/>
        <end position="1697"/>
    </location>
</feature>
<dbReference type="Gene3D" id="1.10.287.70">
    <property type="match status" value="4"/>
</dbReference>
<comment type="subcellular location">
    <subcellularLocation>
        <location evidence="1">Membrane</location>
        <topology evidence="1">Multi-pass membrane protein</topology>
    </subcellularLocation>
</comment>
<feature type="transmembrane region" description="Helical" evidence="6">
    <location>
        <begin position="421"/>
        <end position="443"/>
    </location>
</feature>
<feature type="transmembrane region" description="Helical" evidence="6">
    <location>
        <begin position="1256"/>
        <end position="1275"/>
    </location>
</feature>
<feature type="transmembrane region" description="Helical" evidence="6">
    <location>
        <begin position="295"/>
        <end position="318"/>
    </location>
</feature>
<dbReference type="Gene3D" id="1.10.238.10">
    <property type="entry name" value="EF-hand"/>
    <property type="match status" value="1"/>
</dbReference>
<reference evidence="8 9" key="1">
    <citation type="submission" date="2020-08" db="EMBL/GenBank/DDBJ databases">
        <authorList>
            <person name="Hejnol A."/>
        </authorList>
    </citation>
    <scope>NUCLEOTIDE SEQUENCE [LARGE SCALE GENOMIC DNA]</scope>
</reference>
<keyword evidence="3 6" id="KW-1133">Transmembrane helix</keyword>
<feature type="transmembrane region" description="Helical" evidence="6">
    <location>
        <begin position="1194"/>
        <end position="1211"/>
    </location>
</feature>
<feature type="transmembrane region" description="Helical" evidence="6">
    <location>
        <begin position="1217"/>
        <end position="1236"/>
    </location>
</feature>
<dbReference type="SUPFAM" id="SSF81324">
    <property type="entry name" value="Voltage-gated potassium channels"/>
    <property type="match status" value="4"/>
</dbReference>
<proteinExistence type="predicted"/>
<dbReference type="FunFam" id="1.10.287.70:FF:000061">
    <property type="entry name" value="Sodium leak channel non-selective protein"/>
    <property type="match status" value="1"/>
</dbReference>
<feature type="transmembrane region" description="Helical" evidence="6">
    <location>
        <begin position="1112"/>
        <end position="1135"/>
    </location>
</feature>
<dbReference type="Pfam" id="PF00520">
    <property type="entry name" value="Ion_trans"/>
    <property type="match status" value="4"/>
</dbReference>
<evidence type="ECO:0000256" key="5">
    <source>
        <dbReference type="SAM" id="MobiDB-lite"/>
    </source>
</evidence>
<gene>
    <name evidence="8" type="ORF">DGYR_LOCUS4211</name>
</gene>
<feature type="transmembrane region" description="Helical" evidence="6">
    <location>
        <begin position="995"/>
        <end position="1014"/>
    </location>
</feature>
<dbReference type="Gene3D" id="1.20.120.350">
    <property type="entry name" value="Voltage-gated potassium channels. Chain C"/>
    <property type="match status" value="3"/>
</dbReference>
<dbReference type="GO" id="GO:0005886">
    <property type="term" value="C:plasma membrane"/>
    <property type="evidence" value="ECO:0007669"/>
    <property type="project" value="TreeGrafter"/>
</dbReference>
<dbReference type="FunFam" id="1.10.238.10:FF:000080">
    <property type="entry name" value="Sodium leak channel non-selective protein"/>
    <property type="match status" value="1"/>
</dbReference>
<feature type="compositionally biased region" description="Polar residues" evidence="5">
    <location>
        <begin position="1630"/>
        <end position="1646"/>
    </location>
</feature>
<evidence type="ECO:0000256" key="2">
    <source>
        <dbReference type="ARBA" id="ARBA00022692"/>
    </source>
</evidence>
<keyword evidence="4 6" id="KW-0472">Membrane</keyword>
<feature type="transmembrane region" description="Helical" evidence="6">
    <location>
        <begin position="568"/>
        <end position="595"/>
    </location>
</feature>
<feature type="transmembrane region" description="Helical" evidence="6">
    <location>
        <begin position="1402"/>
        <end position="1428"/>
    </location>
</feature>
<feature type="transmembrane region" description="Helical" evidence="6">
    <location>
        <begin position="177"/>
        <end position="199"/>
    </location>
</feature>
<accession>A0A7I8VLM2</accession>
<dbReference type="InterPro" id="IPR027359">
    <property type="entry name" value="Volt_channel_dom_sf"/>
</dbReference>
<comment type="caution">
    <text evidence="8">The sequence shown here is derived from an EMBL/GenBank/DDBJ whole genome shotgun (WGS) entry which is preliminary data.</text>
</comment>
<evidence type="ECO:0000313" key="8">
    <source>
        <dbReference type="EMBL" id="CAD5115470.1"/>
    </source>
</evidence>
<name>A0A7I8VLM2_9ANNE</name>
<protein>
    <submittedName>
        <fullName evidence="8">DgyrCDS4442</fullName>
    </submittedName>
</protein>
<dbReference type="InterPro" id="IPR005821">
    <property type="entry name" value="Ion_trans_dom"/>
</dbReference>
<feature type="transmembrane region" description="Helical" evidence="6">
    <location>
        <begin position="1281"/>
        <end position="1298"/>
    </location>
</feature>
<sequence>MLQRKQSLKEAVPLADFGPDDALNDRTDVEWVNTSWVRLLLRACALLSLVSVSMNTPRTFDIYPFLLYVTCAIDAIVLLLFTAEMVAKMHGRGIIKGEIPYLKDRWCQFDGIMILFIWGSVILQALEMKGIVDRYSNLSIIRAPRPLILIRVFRVFLKFQLPKTRIESIFKRSSQQIYNVTIFFLFFMSLYGILGVQFFGDLKYHCVKNGTDPNNVKVNDLAVPDTYCSPHKDSGYQCPGDLVCMALKLSRQERGFNGFDEFATSFFTVYEAASQEGWVFIMYRTLDSLSSWRGFVFFLSMIFFLAWLVKNVFIAVIIETFAEIRVQFQQMWGSRNGPVDSDTSQVLQCDVDGWKMVTVDVNKPKGLAPPVIRRLLSTPWFHMLILLLVLANAIITATIHFDHDKINPYKKFDGYYYTEVFFTILFDFEAVFKIWCLGFSGYIKRSVHKFELLLIIGTTLHIIPVCYRSHLTYFQVMRVVRLIKASPMLEDFCWKIFGPGKKLGSLILFTMCLLIITSCVSLQLFCAIKGFHKFATFPQAYICIFQILSQEGWVDVSHAAMSAIDNGVYSAVVGIFFLIMHMCLFIAIMSMFQIITQKGWNEVMHLTMWETGESIVVSLFVAVILDNLEMDEDIKKLKQMKAREMSADSGQNLPLRLQVFSKFPDRPQMVQLTRMPNDFIVTKMRDSFMKNFVEQGSNDLFEKLLEDVEEMDELELRHPRKTSELHLLSSPKTKAAFPAPVHRKVNVAMIVRKSNQHRILNDESTPNFPGHKMSLISKQHQIRMERKSVRGRPGSLKSTKTAHKLRENGDVGGILSNKKTQDFDFKMLQQKRAEAEIRRTQVEEDLRENHPYFDTPLFAIGRESKFRKFCSLIVNARYNYIKRDPATGQTLKGKYKQLHKLIGLVTYMDWCMIIVTIVSCASMMFETPDNLIMENYHLQIGEYAFVICMGIEMTLKVLANGLFFTPKALVSDFRGILDIFVFVVVYELCRGFKEILLVSVLLIVLMFIFASYGVQLFGGKLARCNDPEMKTQENCTGTYLRPIHVTKLKIGPHPREDAYPKILVPRVWANPRNFNFDNLGNAMLSLFEVLSLEGWLEVRDVIIERVGAAHAIFIHLFVFIGCMIGLTLFVGVVIANYSENKGIALLTVEQKRWMDLKGRIRLAQPLHLRPRPEGNAFRAFMYDVTQNIYFKRSIVFLVMANCSLLAVPWLTEKKHTMPLATVSMVFTILFLVEVVMKMIALTPKGYWQSRRNRLDMFATISGVIWIILHFTLKALKIDQDYSYTFGFTVVIVRFFTITGKHATLKMLILTVVMSMFKSFFIIMGMFLCMLVYAFAGVILFGRVKYGENLGRHANFKTASNAIVTLFRIVTGEDWNKIMHDCMIGPPFCETHENYWQTDCGNFSAALVFFCSFYVIIAYIVLNLLVAIIMENFSLFYSNEEDALLSYNDIRQFQNTWNVVDINRKGLIPVRRVKFVLRLLKGRLEVDLEKDRLLFKHMCYEIERLHNGEDVTFHDVLTMLAYRSVDIRKSLQLEELLAREELEYTIEEEVAKRTIRNWLDKCLKRMRAKENSNIITNLRATNEPLFTVSEHNSPPTPLNTVVDREETTNVRSRKKQIERNTSAPLPGMLQAPSNNRKYLSPTLSDSALKSEKEKVGLKKRQTRPGVVSSTRNLPDVSESYEQDDANRPTNSPFGARHAVNEVKDWWRSASAESD</sequence>
<dbReference type="GO" id="GO:0032224">
    <property type="term" value="P:positive regulation of synaptic transmission, cholinergic"/>
    <property type="evidence" value="ECO:0007669"/>
    <property type="project" value="TreeGrafter"/>
</dbReference>
<feature type="transmembrane region" description="Helical" evidence="6">
    <location>
        <begin position="380"/>
        <end position="401"/>
    </location>
</feature>
<dbReference type="FunFam" id="1.20.120.350:FF:000030">
    <property type="entry name" value="sodium leak channel non-selective protein"/>
    <property type="match status" value="1"/>
</dbReference>
<feature type="domain" description="Ion transport" evidence="7">
    <location>
        <begin position="984"/>
        <end position="1139"/>
    </location>
</feature>
<keyword evidence="9" id="KW-1185">Reference proteome</keyword>
<dbReference type="GO" id="GO:0032230">
    <property type="term" value="P:positive regulation of synaptic transmission, GABAergic"/>
    <property type="evidence" value="ECO:0007669"/>
    <property type="project" value="TreeGrafter"/>
</dbReference>